<proteinExistence type="predicted"/>
<reference evidence="2" key="1">
    <citation type="journal article" date="2017" name="Nature">
        <title>The sunflower genome provides insights into oil metabolism, flowering and Asterid evolution.</title>
        <authorList>
            <person name="Badouin H."/>
            <person name="Gouzy J."/>
            <person name="Grassa C.J."/>
            <person name="Murat F."/>
            <person name="Staton S.E."/>
            <person name="Cottret L."/>
            <person name="Lelandais-Briere C."/>
            <person name="Owens G.L."/>
            <person name="Carrere S."/>
            <person name="Mayjonade B."/>
            <person name="Legrand L."/>
            <person name="Gill N."/>
            <person name="Kane N.C."/>
            <person name="Bowers J.E."/>
            <person name="Hubner S."/>
            <person name="Bellec A."/>
            <person name="Berard A."/>
            <person name="Berges H."/>
            <person name="Blanchet N."/>
            <person name="Boniface M.C."/>
            <person name="Brunel D."/>
            <person name="Catrice O."/>
            <person name="Chaidir N."/>
            <person name="Claudel C."/>
            <person name="Donnadieu C."/>
            <person name="Faraut T."/>
            <person name="Fievet G."/>
            <person name="Helmstetter N."/>
            <person name="King M."/>
            <person name="Knapp S.J."/>
            <person name="Lai Z."/>
            <person name="Le Paslier M.C."/>
            <person name="Lippi Y."/>
            <person name="Lorenzon L."/>
            <person name="Mandel J.R."/>
            <person name="Marage G."/>
            <person name="Marchand G."/>
            <person name="Marquand E."/>
            <person name="Bret-Mestries E."/>
            <person name="Morien E."/>
            <person name="Nambeesan S."/>
            <person name="Nguyen T."/>
            <person name="Pegot-Espagnet P."/>
            <person name="Pouilly N."/>
            <person name="Raftis F."/>
            <person name="Sallet E."/>
            <person name="Schiex T."/>
            <person name="Thomas J."/>
            <person name="Vandecasteele C."/>
            <person name="Vares D."/>
            <person name="Vear F."/>
            <person name="Vautrin S."/>
            <person name="Crespi M."/>
            <person name="Mangin B."/>
            <person name="Burke J.M."/>
            <person name="Salse J."/>
            <person name="Munos S."/>
            <person name="Vincourt P."/>
            <person name="Rieseberg L.H."/>
            <person name="Langlade N.B."/>
        </authorList>
    </citation>
    <scope>NUCLEOTIDE SEQUENCE</scope>
    <source>
        <tissue evidence="2">Leaves</tissue>
    </source>
</reference>
<evidence type="ECO:0000259" key="1">
    <source>
        <dbReference type="Pfam" id="PF11838"/>
    </source>
</evidence>
<dbReference type="InterPro" id="IPR024571">
    <property type="entry name" value="ERAP1-like_C_dom"/>
</dbReference>
<dbReference type="GO" id="GO:0016285">
    <property type="term" value="F:alanyl aminopeptidase activity"/>
    <property type="evidence" value="ECO:0007669"/>
    <property type="project" value="UniProtKB-EC"/>
</dbReference>
<reference evidence="2" key="2">
    <citation type="submission" date="2020-06" db="EMBL/GenBank/DDBJ databases">
        <title>Helianthus annuus Genome sequencing and assembly Release 2.</title>
        <authorList>
            <person name="Gouzy J."/>
            <person name="Langlade N."/>
            <person name="Munos S."/>
        </authorList>
    </citation>
    <scope>NUCLEOTIDE SEQUENCE</scope>
    <source>
        <tissue evidence="2">Leaves</tissue>
    </source>
</reference>
<dbReference type="Gene3D" id="1.25.50.20">
    <property type="match status" value="1"/>
</dbReference>
<accession>A0A9K3NMQ1</accession>
<evidence type="ECO:0000313" key="2">
    <source>
        <dbReference type="EMBL" id="KAF5804893.1"/>
    </source>
</evidence>
<evidence type="ECO:0000313" key="3">
    <source>
        <dbReference type="Proteomes" id="UP000215914"/>
    </source>
</evidence>
<gene>
    <name evidence="2" type="ORF">HanXRQr2_Chr05g0202511</name>
</gene>
<dbReference type="Proteomes" id="UP000215914">
    <property type="component" value="Unassembled WGS sequence"/>
</dbReference>
<dbReference type="AlphaFoldDB" id="A0A9K3NMQ1"/>
<sequence length="96" mass="11528">MDMAKTENWDVIVKWWDQGMVFHRFNRDIVTPFSSDEMAEQVEEFFSNRVTPSFVRILKQSIEKIQIKARWIDKIRQEESLIPRLTRGLTRTPVET</sequence>
<keyword evidence="2" id="KW-0031">Aminopeptidase</keyword>
<keyword evidence="3" id="KW-1185">Reference proteome</keyword>
<feature type="domain" description="ERAP1-like C-terminal" evidence="1">
    <location>
        <begin position="6"/>
        <end position="66"/>
    </location>
</feature>
<dbReference type="Pfam" id="PF11838">
    <property type="entry name" value="ERAP1_C"/>
    <property type="match status" value="1"/>
</dbReference>
<organism evidence="2 3">
    <name type="scientific">Helianthus annuus</name>
    <name type="common">Common sunflower</name>
    <dbReference type="NCBI Taxonomy" id="4232"/>
    <lineage>
        <taxon>Eukaryota</taxon>
        <taxon>Viridiplantae</taxon>
        <taxon>Streptophyta</taxon>
        <taxon>Embryophyta</taxon>
        <taxon>Tracheophyta</taxon>
        <taxon>Spermatophyta</taxon>
        <taxon>Magnoliopsida</taxon>
        <taxon>eudicotyledons</taxon>
        <taxon>Gunneridae</taxon>
        <taxon>Pentapetalae</taxon>
        <taxon>asterids</taxon>
        <taxon>campanulids</taxon>
        <taxon>Asterales</taxon>
        <taxon>Asteraceae</taxon>
        <taxon>Asteroideae</taxon>
        <taxon>Heliantheae alliance</taxon>
        <taxon>Heliantheae</taxon>
        <taxon>Helianthus</taxon>
    </lineage>
</organism>
<name>A0A9K3NMQ1_HELAN</name>
<comment type="caution">
    <text evidence="2">The sequence shown here is derived from an EMBL/GenBank/DDBJ whole genome shotgun (WGS) entry which is preliminary data.</text>
</comment>
<keyword evidence="2" id="KW-0645">Protease</keyword>
<keyword evidence="2" id="KW-0378">Hydrolase</keyword>
<dbReference type="Gramene" id="mRNA:HanXRQr2_Chr05g0202511">
    <property type="protein sequence ID" value="mRNA:HanXRQr2_Chr05g0202511"/>
    <property type="gene ID" value="HanXRQr2_Chr05g0202511"/>
</dbReference>
<dbReference type="EC" id="3.4.11.2" evidence="2"/>
<dbReference type="EMBL" id="MNCJ02000320">
    <property type="protein sequence ID" value="KAF5804893.1"/>
    <property type="molecule type" value="Genomic_DNA"/>
</dbReference>
<protein>
    <submittedName>
        <fullName evidence="2">Membrane alanyl aminopeptidase</fullName>
        <ecNumber evidence="2">3.4.11.2</ecNumber>
    </submittedName>
</protein>